<dbReference type="Proteomes" id="UP000609121">
    <property type="component" value="Unassembled WGS sequence"/>
</dbReference>
<dbReference type="PANTHER" id="PTHR35861">
    <property type="match status" value="1"/>
</dbReference>
<organism evidence="4 5">
    <name type="scientific">Mangrovicoccus algicola</name>
    <dbReference type="NCBI Taxonomy" id="2771008"/>
    <lineage>
        <taxon>Bacteria</taxon>
        <taxon>Pseudomonadati</taxon>
        <taxon>Pseudomonadota</taxon>
        <taxon>Alphaproteobacteria</taxon>
        <taxon>Rhodobacterales</taxon>
        <taxon>Paracoccaceae</taxon>
        <taxon>Mangrovicoccus</taxon>
    </lineage>
</organism>
<accession>A0A8J6YVF6</accession>
<dbReference type="RefSeq" id="WP_193181894.1">
    <property type="nucleotide sequence ID" value="NZ_JACVXA010000021.1"/>
</dbReference>
<evidence type="ECO:0000259" key="2">
    <source>
        <dbReference type="Pfam" id="PF04984"/>
    </source>
</evidence>
<dbReference type="Gene3D" id="3.40.50.11780">
    <property type="match status" value="2"/>
</dbReference>
<evidence type="ECO:0000256" key="1">
    <source>
        <dbReference type="ARBA" id="ARBA00008005"/>
    </source>
</evidence>
<reference evidence="4" key="1">
    <citation type="submission" date="2020-09" db="EMBL/GenBank/DDBJ databases">
        <title>A novel bacterium of genus Mangrovicoccus, isolated from South China Sea.</title>
        <authorList>
            <person name="Huang H."/>
            <person name="Mo K."/>
            <person name="Hu Y."/>
        </authorList>
    </citation>
    <scope>NUCLEOTIDE SEQUENCE</scope>
    <source>
        <strain evidence="4">HB182678</strain>
    </source>
</reference>
<feature type="domain" description="Tail sheath protein subtilisin-like" evidence="2">
    <location>
        <begin position="537"/>
        <end position="689"/>
    </location>
</feature>
<comment type="caution">
    <text evidence="4">The sequence shown here is derived from an EMBL/GenBank/DDBJ whole genome shotgun (WGS) entry which is preliminary data.</text>
</comment>
<protein>
    <submittedName>
        <fullName evidence="4">Phage tail sheath subtilisin-like domain-containing protein</fullName>
    </submittedName>
</protein>
<dbReference type="AlphaFoldDB" id="A0A8J6YVF6"/>
<dbReference type="EMBL" id="JACVXA010000021">
    <property type="protein sequence ID" value="MBE3638362.1"/>
    <property type="molecule type" value="Genomic_DNA"/>
</dbReference>
<feature type="domain" description="Tail sheath protein C-terminal" evidence="3">
    <location>
        <begin position="695"/>
        <end position="803"/>
    </location>
</feature>
<dbReference type="InterPro" id="IPR035089">
    <property type="entry name" value="Phage_sheath_subtilisin"/>
</dbReference>
<gene>
    <name evidence="4" type="ORF">ICN82_09135</name>
</gene>
<dbReference type="InterPro" id="IPR020287">
    <property type="entry name" value="Tail_sheath_C"/>
</dbReference>
<keyword evidence="5" id="KW-1185">Reference proteome</keyword>
<dbReference type="Pfam" id="PF04984">
    <property type="entry name" value="Phage_sheath_1"/>
    <property type="match status" value="1"/>
</dbReference>
<dbReference type="Pfam" id="PF17482">
    <property type="entry name" value="Phage_sheath_1C"/>
    <property type="match status" value="1"/>
</dbReference>
<evidence type="ECO:0000313" key="4">
    <source>
        <dbReference type="EMBL" id="MBE3638362.1"/>
    </source>
</evidence>
<evidence type="ECO:0000313" key="5">
    <source>
        <dbReference type="Proteomes" id="UP000609121"/>
    </source>
</evidence>
<evidence type="ECO:0000259" key="3">
    <source>
        <dbReference type="Pfam" id="PF17482"/>
    </source>
</evidence>
<sequence length="810" mass="83382">MPEYLAPGVYVEEVPSANKPIQAAGTSTAGMVGMTQRGPVNRPTLMTSRGAFARNFGGLLDPLTYSRGRDALPYAVEGFFGNGGARVYVTRIVGPGAAESTLALVAQTAVNATPVLAGQAGQGATTLLVDAAGALGADDTVLIADGTGSEMVAVTADPVVPRAGIAGLSRSYPAGTEVTLQTVTPIAGTLTGDLEAGADSFELSDAAGLAVGQTLALVDDSGDTAAHEILEIGGLAGTTVSLARPLGHAHAAASTLNAVADSGAARPTAEAHGATSGTVFLSADGAGLAAGALVHVQNGGDEEYGWIAATAEQVSIADPLSGPHMAGTALVPAAPVLSIHAMWPGGWGNALRVTVTRSPILETTVAALAPAGGITLTLATAFGLFPGSVLDLGGTLVTVAAAETESGTVTLTAPLATDLAADAPVSSVEYRVAAERLDADGRVAEDEVFDRVSFAPGHPRYAGRIIGLWDAATGRPSDSGGSVLIRVEDTTTEATRRMPLITGVARMLAGGTDDAANVTDATYVGIAALDPGNRTGIQAMENRSDISICAVPGQVSVTVQKALIAHCNKMAYRFAVLDTPQGAGVEAAKTHRQNFDTTRAAVYYPGLLVADPFGAPGDRRVIAPSGHVAGIYARTDIARGVHKAPANEVVQGILGLETVLSKGEQDVLNPVAVNCFRDFRAEFRGLRLYGARVATSDPEWTYVNVRRLLLFIENSLDTGLQWAVFEPNSEPLWASVKQSVTNFLTTVWRSGALEGTTPEEAFFVNIGYDVTMTQDDIDNGRMIVEIGVAPVKPAEFVIVRISQKTREATS</sequence>
<comment type="similarity">
    <text evidence="1">Belongs to the myoviridae tail sheath protein family.</text>
</comment>
<dbReference type="PANTHER" id="PTHR35861:SF1">
    <property type="entry name" value="PHAGE TAIL SHEATH PROTEIN"/>
    <property type="match status" value="1"/>
</dbReference>
<name>A0A8J6YVF6_9RHOB</name>
<dbReference type="InterPro" id="IPR052042">
    <property type="entry name" value="Tail_sheath_structural"/>
</dbReference>
<proteinExistence type="inferred from homology"/>